<reference evidence="2" key="1">
    <citation type="submission" date="2013-09" db="EMBL/GenBank/DDBJ databases">
        <title>The Genome Sequence of Anopheles culicifacies species A.</title>
        <authorList>
            <consortium name="The Broad Institute Genomics Platform"/>
            <person name="Neafsey D.E."/>
            <person name="Besansky N."/>
            <person name="Howell P."/>
            <person name="Walton C."/>
            <person name="Young S.K."/>
            <person name="Zeng Q."/>
            <person name="Gargeya S."/>
            <person name="Fitzgerald M."/>
            <person name="Haas B."/>
            <person name="Abouelleil A."/>
            <person name="Allen A.W."/>
            <person name="Alvarado L."/>
            <person name="Arachchi H.M."/>
            <person name="Berlin A.M."/>
            <person name="Chapman S.B."/>
            <person name="Gainer-Dewar J."/>
            <person name="Goldberg J."/>
            <person name="Griggs A."/>
            <person name="Gujja S."/>
            <person name="Hansen M."/>
            <person name="Howarth C."/>
            <person name="Imamovic A."/>
            <person name="Ireland A."/>
            <person name="Larimer J."/>
            <person name="McCowan C."/>
            <person name="Murphy C."/>
            <person name="Pearson M."/>
            <person name="Poon T.W."/>
            <person name="Priest M."/>
            <person name="Roberts A."/>
            <person name="Saif S."/>
            <person name="Shea T."/>
            <person name="Sisk P."/>
            <person name="Sykes S."/>
            <person name="Wortman J."/>
            <person name="Nusbaum C."/>
            <person name="Birren B."/>
        </authorList>
    </citation>
    <scope>NUCLEOTIDE SEQUENCE [LARGE SCALE GENOMIC DNA]</scope>
    <source>
        <strain evidence="2">A-37</strain>
    </source>
</reference>
<organism evidence="1 2">
    <name type="scientific">Anopheles culicifacies</name>
    <dbReference type="NCBI Taxonomy" id="139723"/>
    <lineage>
        <taxon>Eukaryota</taxon>
        <taxon>Metazoa</taxon>
        <taxon>Ecdysozoa</taxon>
        <taxon>Arthropoda</taxon>
        <taxon>Hexapoda</taxon>
        <taxon>Insecta</taxon>
        <taxon>Pterygota</taxon>
        <taxon>Neoptera</taxon>
        <taxon>Endopterygota</taxon>
        <taxon>Diptera</taxon>
        <taxon>Nematocera</taxon>
        <taxon>Culicoidea</taxon>
        <taxon>Culicidae</taxon>
        <taxon>Anophelinae</taxon>
        <taxon>Anopheles</taxon>
        <taxon>culicifacies species complex</taxon>
    </lineage>
</organism>
<dbReference type="EMBL" id="AXCM01021142">
    <property type="status" value="NOT_ANNOTATED_CDS"/>
    <property type="molecule type" value="Genomic_DNA"/>
</dbReference>
<keyword evidence="2" id="KW-1185">Reference proteome</keyword>
<dbReference type="VEuPathDB" id="VectorBase:ACUA024340"/>
<protein>
    <submittedName>
        <fullName evidence="1">Uncharacterized protein</fullName>
    </submittedName>
</protein>
<evidence type="ECO:0000313" key="2">
    <source>
        <dbReference type="Proteomes" id="UP000075883"/>
    </source>
</evidence>
<dbReference type="AlphaFoldDB" id="A0A182MR84"/>
<proteinExistence type="predicted"/>
<sequence length="154" mass="17567">MSAEFRALSMSNDTRFQELRSMLLEKTESPKHEAIECLEVSDADVDMLDFEFLEERDSLHESVCSEPCKEADSIAETSTPRTKTKTTTIEQTTKQDYSANYIEPGETLVSDEEDIHPKDLIYTALNPTYPRVVPHIRVRGKRKLHLCNICATLV</sequence>
<name>A0A182MR84_9DIPT</name>
<dbReference type="Proteomes" id="UP000075883">
    <property type="component" value="Unassembled WGS sequence"/>
</dbReference>
<reference evidence="1" key="2">
    <citation type="submission" date="2020-05" db="UniProtKB">
        <authorList>
            <consortium name="EnsemblMetazoa"/>
        </authorList>
    </citation>
    <scope>IDENTIFICATION</scope>
    <source>
        <strain evidence="1">A-37</strain>
    </source>
</reference>
<evidence type="ECO:0000313" key="1">
    <source>
        <dbReference type="EnsemblMetazoa" id="ACUA024340-PA"/>
    </source>
</evidence>
<dbReference type="EnsemblMetazoa" id="ACUA024340-RA">
    <property type="protein sequence ID" value="ACUA024340-PA"/>
    <property type="gene ID" value="ACUA024340"/>
</dbReference>
<accession>A0A182MR84</accession>